<proteinExistence type="predicted"/>
<name>A0A9P7E628_9AGAM</name>
<dbReference type="Proteomes" id="UP000807769">
    <property type="component" value="Unassembled WGS sequence"/>
</dbReference>
<dbReference type="OrthoDB" id="2686251at2759"/>
<keyword evidence="2" id="KW-1185">Reference proteome</keyword>
<dbReference type="GeneID" id="64637241"/>
<protein>
    <submittedName>
        <fullName evidence="1">Uncharacterized protein</fullName>
    </submittedName>
</protein>
<sequence>MQQAIGIDIHLELRERSSVYALKLLRPLAAVLEVEQFRQVAYDLGMPDWGVRLCQSFVNTVLHHPELCRPEARDKAWVAARDALHFSVITAGSGDSDPTDDRIACKEEISRPRTTRNAGCGWLLDYIMHHHSISHQSALTDAFFTMSEMNIDIACREKMPTYINAMIFAMAPDKPPQLRKAALRAAYSSRNYLALLDTDCLSPDLCAQFSAALSGVAADSLSFGQGEDGILSEHSSMCGKQNLRYLHILFSWTQSELWSHHLYDSGHLEACLLIANNLRYFEIYPLTEHLALYIIAIMARLKGEHGNLIPNDLCGLLVHKAWAFVALRSLKPLELSECVIHEALEPFAKFTIQLLKRDAELVDVTNEFKSRVMQTLYHLEQGSADNVVISLVKDVVSLVTT</sequence>
<comment type="caution">
    <text evidence="1">The sequence shown here is derived from an EMBL/GenBank/DDBJ whole genome shotgun (WGS) entry which is preliminary data.</text>
</comment>
<reference evidence="1" key="1">
    <citation type="journal article" date="2020" name="New Phytol.">
        <title>Comparative genomics reveals dynamic genome evolution in host specialist ectomycorrhizal fungi.</title>
        <authorList>
            <person name="Lofgren L.A."/>
            <person name="Nguyen N.H."/>
            <person name="Vilgalys R."/>
            <person name="Ruytinx J."/>
            <person name="Liao H.L."/>
            <person name="Branco S."/>
            <person name="Kuo A."/>
            <person name="LaButti K."/>
            <person name="Lipzen A."/>
            <person name="Andreopoulos W."/>
            <person name="Pangilinan J."/>
            <person name="Riley R."/>
            <person name="Hundley H."/>
            <person name="Na H."/>
            <person name="Barry K."/>
            <person name="Grigoriev I.V."/>
            <person name="Stajich J.E."/>
            <person name="Kennedy P.G."/>
        </authorList>
    </citation>
    <scope>NUCLEOTIDE SEQUENCE</scope>
    <source>
        <strain evidence="1">MN1</strain>
    </source>
</reference>
<evidence type="ECO:0000313" key="1">
    <source>
        <dbReference type="EMBL" id="KAG1812415.1"/>
    </source>
</evidence>
<dbReference type="AlphaFoldDB" id="A0A9P7E628"/>
<gene>
    <name evidence="1" type="ORF">BJ212DRAFT_449729</name>
</gene>
<dbReference type="EMBL" id="JABBWG010000026">
    <property type="protein sequence ID" value="KAG1812415.1"/>
    <property type="molecule type" value="Genomic_DNA"/>
</dbReference>
<dbReference type="RefSeq" id="XP_041190560.1">
    <property type="nucleotide sequence ID" value="XM_041343225.1"/>
</dbReference>
<evidence type="ECO:0000313" key="2">
    <source>
        <dbReference type="Proteomes" id="UP000807769"/>
    </source>
</evidence>
<accession>A0A9P7E628</accession>
<organism evidence="1 2">
    <name type="scientific">Suillus subaureus</name>
    <dbReference type="NCBI Taxonomy" id="48587"/>
    <lineage>
        <taxon>Eukaryota</taxon>
        <taxon>Fungi</taxon>
        <taxon>Dikarya</taxon>
        <taxon>Basidiomycota</taxon>
        <taxon>Agaricomycotina</taxon>
        <taxon>Agaricomycetes</taxon>
        <taxon>Agaricomycetidae</taxon>
        <taxon>Boletales</taxon>
        <taxon>Suillineae</taxon>
        <taxon>Suillaceae</taxon>
        <taxon>Suillus</taxon>
    </lineage>
</organism>